<comment type="caution">
    <text evidence="2">The sequence shown here is derived from an EMBL/GenBank/DDBJ whole genome shotgun (WGS) entry which is preliminary data.</text>
</comment>
<keyword evidence="3" id="KW-1185">Reference proteome</keyword>
<dbReference type="CDD" id="cd03311">
    <property type="entry name" value="CIMS_C_terminal_like"/>
    <property type="match status" value="1"/>
</dbReference>
<dbReference type="Proteomes" id="UP001220324">
    <property type="component" value="Unassembled WGS sequence"/>
</dbReference>
<dbReference type="InterPro" id="IPR002629">
    <property type="entry name" value="Met_Synth_C/arc"/>
</dbReference>
<evidence type="ECO:0000259" key="1">
    <source>
        <dbReference type="Pfam" id="PF01717"/>
    </source>
</evidence>
<dbReference type="EMBL" id="JAQIZZ010000005">
    <property type="protein sequence ID" value="KAJ5540483.1"/>
    <property type="molecule type" value="Genomic_DNA"/>
</dbReference>
<accession>A0AAD6GF75</accession>
<dbReference type="PANTHER" id="PTHR43844:SF2">
    <property type="entry name" value="SYNTHASE, VITAMIN-B12 INDEPENDENT, PUTATIVE (AFU_ORTHOLOGUE AFUA_3G12060)-RELATED"/>
    <property type="match status" value="1"/>
</dbReference>
<feature type="non-terminal residue" evidence="2">
    <location>
        <position position="1"/>
    </location>
</feature>
<dbReference type="AlphaFoldDB" id="A0AAD6GF75"/>
<feature type="domain" description="Cobalamin-independent methionine synthase MetE C-terminal/archaeal" evidence="1">
    <location>
        <begin position="176"/>
        <end position="377"/>
    </location>
</feature>
<dbReference type="SUPFAM" id="SSF51726">
    <property type="entry name" value="UROD/MetE-like"/>
    <property type="match status" value="1"/>
</dbReference>
<evidence type="ECO:0000313" key="3">
    <source>
        <dbReference type="Proteomes" id="UP001220324"/>
    </source>
</evidence>
<evidence type="ECO:0000313" key="2">
    <source>
        <dbReference type="EMBL" id="KAJ5540483.1"/>
    </source>
</evidence>
<dbReference type="Gene3D" id="3.20.20.210">
    <property type="match status" value="1"/>
</dbReference>
<dbReference type="Pfam" id="PF01717">
    <property type="entry name" value="Meth_synt_2"/>
    <property type="match status" value="1"/>
</dbReference>
<sequence length="399" mass="45359">LFIPAKMVNKTRPRRAEHLGSLLRPAELLEAASSSTDPKSLEETQNREIAGIVKDQINLGFRVINDGEYRRTLFWGSFFDQLDGFEEVPLVAEHVRIYLPKNKALLEYHIGSTVLCTSKIRHPGHSPHLEEFLYMRSLVDPDRLGDVKITIPAPHWYHLRYKHGHAYRGDVYASDEAYFKDLAAAYRKELQILYDAGLRRVQIDDPDLSYFCSKDVLEGWALDETNTQSPMELLGSYVQLYNDCLRDVPPDMHIGIHICRGNFTDSRYWSAGGYDTIAIQLFQELNVNTYYLEFDTSRAGGFEPLQFLPVEKNVILGVVSTKSAEIENIAELKERVLKAANFIAKGNGISHDESLQMVGVSPQCGFASNSREDRFTKENMLDKLKLVRELANAIWPGEA</sequence>
<dbReference type="GO" id="GO:0008270">
    <property type="term" value="F:zinc ion binding"/>
    <property type="evidence" value="ECO:0007669"/>
    <property type="project" value="InterPro"/>
</dbReference>
<dbReference type="InterPro" id="IPR038071">
    <property type="entry name" value="UROD/MetE-like_sf"/>
</dbReference>
<dbReference type="PANTHER" id="PTHR43844">
    <property type="entry name" value="METHIONINE SYNTHASE"/>
    <property type="match status" value="1"/>
</dbReference>
<reference evidence="2 3" key="1">
    <citation type="journal article" date="2023" name="IMA Fungus">
        <title>Comparative genomic study of the Penicillium genus elucidates a diverse pangenome and 15 lateral gene transfer events.</title>
        <authorList>
            <person name="Petersen C."/>
            <person name="Sorensen T."/>
            <person name="Nielsen M.R."/>
            <person name="Sondergaard T.E."/>
            <person name="Sorensen J.L."/>
            <person name="Fitzpatrick D.A."/>
            <person name="Frisvad J.C."/>
            <person name="Nielsen K.L."/>
        </authorList>
    </citation>
    <scope>NUCLEOTIDE SEQUENCE [LARGE SCALE GENOMIC DNA]</scope>
    <source>
        <strain evidence="2 3">IBT 35679</strain>
    </source>
</reference>
<name>A0AAD6GF75_9EURO</name>
<dbReference type="GO" id="GO:0009086">
    <property type="term" value="P:methionine biosynthetic process"/>
    <property type="evidence" value="ECO:0007669"/>
    <property type="project" value="InterPro"/>
</dbReference>
<organism evidence="2 3">
    <name type="scientific">Penicillium frequentans</name>
    <dbReference type="NCBI Taxonomy" id="3151616"/>
    <lineage>
        <taxon>Eukaryota</taxon>
        <taxon>Fungi</taxon>
        <taxon>Dikarya</taxon>
        <taxon>Ascomycota</taxon>
        <taxon>Pezizomycotina</taxon>
        <taxon>Eurotiomycetes</taxon>
        <taxon>Eurotiomycetidae</taxon>
        <taxon>Eurotiales</taxon>
        <taxon>Aspergillaceae</taxon>
        <taxon>Penicillium</taxon>
    </lineage>
</organism>
<proteinExistence type="predicted"/>
<protein>
    <recommendedName>
        <fullName evidence="1">Cobalamin-independent methionine synthase MetE C-terminal/archaeal domain-containing protein</fullName>
    </recommendedName>
</protein>
<dbReference type="GO" id="GO:0003871">
    <property type="term" value="F:5-methyltetrahydropteroyltriglutamate-homocysteine S-methyltransferase activity"/>
    <property type="evidence" value="ECO:0007669"/>
    <property type="project" value="InterPro"/>
</dbReference>
<gene>
    <name evidence="2" type="ORF">N7494_005559</name>
</gene>